<evidence type="ECO:0000313" key="5">
    <source>
        <dbReference type="EMBL" id="SBS72392.1"/>
    </source>
</evidence>
<name>A0A1Y5P153_9MYCO</name>
<dbReference type="PROSITE" id="PS01124">
    <property type="entry name" value="HTH_ARAC_FAMILY_2"/>
    <property type="match status" value="1"/>
</dbReference>
<dbReference type="SMART" id="SM00342">
    <property type="entry name" value="HTH_ARAC"/>
    <property type="match status" value="1"/>
</dbReference>
<keyword evidence="3" id="KW-0804">Transcription</keyword>
<dbReference type="GO" id="GO:0043565">
    <property type="term" value="F:sequence-specific DNA binding"/>
    <property type="evidence" value="ECO:0007669"/>
    <property type="project" value="InterPro"/>
</dbReference>
<evidence type="ECO:0000259" key="4">
    <source>
        <dbReference type="PROSITE" id="PS01124"/>
    </source>
</evidence>
<dbReference type="GO" id="GO:0003700">
    <property type="term" value="F:DNA-binding transcription factor activity"/>
    <property type="evidence" value="ECO:0007669"/>
    <property type="project" value="InterPro"/>
</dbReference>
<dbReference type="Pfam" id="PF20240">
    <property type="entry name" value="DUF6597"/>
    <property type="match status" value="1"/>
</dbReference>
<dbReference type="InterPro" id="IPR046532">
    <property type="entry name" value="DUF6597"/>
</dbReference>
<evidence type="ECO:0000256" key="3">
    <source>
        <dbReference type="ARBA" id="ARBA00023163"/>
    </source>
</evidence>
<dbReference type="EMBL" id="FLQS01000005">
    <property type="protein sequence ID" value="SBS72392.1"/>
    <property type="molecule type" value="Genomic_DNA"/>
</dbReference>
<organism evidence="5">
    <name type="scientific">uncultured Mycobacterium sp</name>
    <dbReference type="NCBI Taxonomy" id="171292"/>
    <lineage>
        <taxon>Bacteria</taxon>
        <taxon>Bacillati</taxon>
        <taxon>Actinomycetota</taxon>
        <taxon>Actinomycetes</taxon>
        <taxon>Mycobacteriales</taxon>
        <taxon>Mycobacteriaceae</taxon>
        <taxon>Mycobacterium</taxon>
        <taxon>environmental samples</taxon>
    </lineage>
</organism>
<feature type="domain" description="HTH araC/xylS-type" evidence="4">
    <location>
        <begin position="161"/>
        <end position="260"/>
    </location>
</feature>
<dbReference type="InterPro" id="IPR018060">
    <property type="entry name" value="HTH_AraC"/>
</dbReference>
<gene>
    <name evidence="5" type="ORF">MHPYR_130131</name>
</gene>
<dbReference type="SUPFAM" id="SSF46689">
    <property type="entry name" value="Homeodomain-like"/>
    <property type="match status" value="1"/>
</dbReference>
<keyword evidence="1" id="KW-0805">Transcription regulation</keyword>
<evidence type="ECO:0000256" key="2">
    <source>
        <dbReference type="ARBA" id="ARBA00023125"/>
    </source>
</evidence>
<reference evidence="5" key="1">
    <citation type="submission" date="2016-03" db="EMBL/GenBank/DDBJ databases">
        <authorList>
            <person name="Ploux O."/>
        </authorList>
    </citation>
    <scope>NUCLEOTIDE SEQUENCE</scope>
    <source>
        <strain evidence="5">UC10</strain>
    </source>
</reference>
<dbReference type="Pfam" id="PF12833">
    <property type="entry name" value="HTH_18"/>
    <property type="match status" value="1"/>
</dbReference>
<dbReference type="InterPro" id="IPR009057">
    <property type="entry name" value="Homeodomain-like_sf"/>
</dbReference>
<dbReference type="InterPro" id="IPR050204">
    <property type="entry name" value="AraC_XylS_family_regulators"/>
</dbReference>
<dbReference type="PANTHER" id="PTHR46796:SF13">
    <property type="entry name" value="HTH-TYPE TRANSCRIPTIONAL ACTIVATOR RHAS"/>
    <property type="match status" value="1"/>
</dbReference>
<keyword evidence="2" id="KW-0238">DNA-binding</keyword>
<accession>A0A1Y5P153</accession>
<dbReference type="Gene3D" id="1.10.10.60">
    <property type="entry name" value="Homeodomain-like"/>
    <property type="match status" value="1"/>
</dbReference>
<proteinExistence type="predicted"/>
<dbReference type="PROSITE" id="PS00041">
    <property type="entry name" value="HTH_ARAC_FAMILY_1"/>
    <property type="match status" value="1"/>
</dbReference>
<evidence type="ECO:0000256" key="1">
    <source>
        <dbReference type="ARBA" id="ARBA00023015"/>
    </source>
</evidence>
<sequence>MSPESAGPFLHHPGPPLSQHISYIGYWQHIAGEPHRSTALPRGAVTIVIELSGREQMEFAAVGEPALQVPAAIVTGAGTTSYVTRIDPGQTVMTVHFRPAGARAFLRLPLSELQDCCIGIDDIFGASSRTLRERLTETTSASGRVALVEQFLLSHMQFHDERLYRLLARLDAEPSITVAEVCALTALSPKRLTALFGADVGLTPKTYLRVRRLQAALRRLAAGTQHGADIAADLGYFDQAHFVRDFRSLTAITPSQYPRRRASLPSHLMAEMYKPTATAG</sequence>
<dbReference type="InterPro" id="IPR018062">
    <property type="entry name" value="HTH_AraC-typ_CS"/>
</dbReference>
<protein>
    <recommendedName>
        <fullName evidence="4">HTH araC/xylS-type domain-containing protein</fullName>
    </recommendedName>
</protein>
<dbReference type="PANTHER" id="PTHR46796">
    <property type="entry name" value="HTH-TYPE TRANSCRIPTIONAL ACTIVATOR RHAS-RELATED"/>
    <property type="match status" value="1"/>
</dbReference>
<dbReference type="AlphaFoldDB" id="A0A1Y5P153"/>